<dbReference type="InterPro" id="IPR024932">
    <property type="entry name" value="ApbE"/>
</dbReference>
<keyword evidence="4" id="KW-0285">Flavoprotein</keyword>
<dbReference type="SUPFAM" id="SSF143631">
    <property type="entry name" value="ApbE-like"/>
    <property type="match status" value="1"/>
</dbReference>
<evidence type="ECO:0000256" key="8">
    <source>
        <dbReference type="ARBA" id="ARBA00022842"/>
    </source>
</evidence>
<dbReference type="InterPro" id="IPR003374">
    <property type="entry name" value="ApbE-like_sf"/>
</dbReference>
<evidence type="ECO:0000256" key="2">
    <source>
        <dbReference type="ARBA" id="ARBA00011955"/>
    </source>
</evidence>
<evidence type="ECO:0000313" key="11">
    <source>
        <dbReference type="EMBL" id="QOY86142.1"/>
    </source>
</evidence>
<keyword evidence="5 11" id="KW-0808">Transferase</keyword>
<protein>
    <recommendedName>
        <fullName evidence="3">FAD:protein FMN transferase</fullName>
        <ecNumber evidence="2">2.7.1.180</ecNumber>
    </recommendedName>
    <alternativeName>
        <fullName evidence="9">Flavin transferase</fullName>
    </alternativeName>
</protein>
<evidence type="ECO:0000256" key="5">
    <source>
        <dbReference type="ARBA" id="ARBA00022679"/>
    </source>
</evidence>
<keyword evidence="8" id="KW-0460">Magnesium</keyword>
<accession>A0A7S7NM25</accession>
<evidence type="ECO:0000256" key="3">
    <source>
        <dbReference type="ARBA" id="ARBA00016337"/>
    </source>
</evidence>
<dbReference type="PANTHER" id="PTHR30040:SF2">
    <property type="entry name" value="FAD:PROTEIN FMN TRANSFERASE"/>
    <property type="match status" value="1"/>
</dbReference>
<organism evidence="11 12">
    <name type="scientific">Paludibaculum fermentans</name>
    <dbReference type="NCBI Taxonomy" id="1473598"/>
    <lineage>
        <taxon>Bacteria</taxon>
        <taxon>Pseudomonadati</taxon>
        <taxon>Acidobacteriota</taxon>
        <taxon>Terriglobia</taxon>
        <taxon>Bryobacterales</taxon>
        <taxon>Bryobacteraceae</taxon>
        <taxon>Paludibaculum</taxon>
    </lineage>
</organism>
<evidence type="ECO:0000256" key="6">
    <source>
        <dbReference type="ARBA" id="ARBA00022723"/>
    </source>
</evidence>
<dbReference type="EMBL" id="CP063849">
    <property type="protein sequence ID" value="QOY86142.1"/>
    <property type="molecule type" value="Genomic_DNA"/>
</dbReference>
<evidence type="ECO:0000256" key="7">
    <source>
        <dbReference type="ARBA" id="ARBA00022827"/>
    </source>
</evidence>
<comment type="catalytic activity">
    <reaction evidence="10">
        <text>L-threonyl-[protein] + FAD = FMN-L-threonyl-[protein] + AMP + H(+)</text>
        <dbReference type="Rhea" id="RHEA:36847"/>
        <dbReference type="Rhea" id="RHEA-COMP:11060"/>
        <dbReference type="Rhea" id="RHEA-COMP:11061"/>
        <dbReference type="ChEBI" id="CHEBI:15378"/>
        <dbReference type="ChEBI" id="CHEBI:30013"/>
        <dbReference type="ChEBI" id="CHEBI:57692"/>
        <dbReference type="ChEBI" id="CHEBI:74257"/>
        <dbReference type="ChEBI" id="CHEBI:456215"/>
        <dbReference type="EC" id="2.7.1.180"/>
    </reaction>
</comment>
<evidence type="ECO:0000256" key="10">
    <source>
        <dbReference type="ARBA" id="ARBA00048540"/>
    </source>
</evidence>
<dbReference type="GO" id="GO:0016740">
    <property type="term" value="F:transferase activity"/>
    <property type="evidence" value="ECO:0007669"/>
    <property type="project" value="UniProtKB-KW"/>
</dbReference>
<gene>
    <name evidence="11" type="ORF">IRI77_25475</name>
</gene>
<evidence type="ECO:0000256" key="1">
    <source>
        <dbReference type="ARBA" id="ARBA00001946"/>
    </source>
</evidence>
<dbReference type="PANTHER" id="PTHR30040">
    <property type="entry name" value="THIAMINE BIOSYNTHESIS LIPOPROTEIN APBE"/>
    <property type="match status" value="1"/>
</dbReference>
<keyword evidence="12" id="KW-1185">Reference proteome</keyword>
<evidence type="ECO:0000313" key="12">
    <source>
        <dbReference type="Proteomes" id="UP000593892"/>
    </source>
</evidence>
<dbReference type="Proteomes" id="UP000593892">
    <property type="component" value="Chromosome"/>
</dbReference>
<dbReference type="KEGG" id="pfer:IRI77_25475"/>
<keyword evidence="7" id="KW-0274">FAD</keyword>
<dbReference type="GO" id="GO:0046872">
    <property type="term" value="F:metal ion binding"/>
    <property type="evidence" value="ECO:0007669"/>
    <property type="project" value="UniProtKB-KW"/>
</dbReference>
<name>A0A7S7NM25_PALFE</name>
<dbReference type="EC" id="2.7.1.180" evidence="2"/>
<dbReference type="AlphaFoldDB" id="A0A7S7NM25"/>
<proteinExistence type="predicted"/>
<comment type="cofactor">
    <cofactor evidence="1">
        <name>Mg(2+)</name>
        <dbReference type="ChEBI" id="CHEBI:18420"/>
    </cofactor>
</comment>
<reference evidence="11 12" key="1">
    <citation type="submission" date="2020-10" db="EMBL/GenBank/DDBJ databases">
        <title>Complete genome sequence of Paludibaculum fermentans P105T, a facultatively anaerobic acidobacterium capable of dissimilatory Fe(III) reduction.</title>
        <authorList>
            <person name="Dedysh S.N."/>
            <person name="Beletsky A.V."/>
            <person name="Kulichevskaya I.S."/>
            <person name="Mardanov A.V."/>
            <person name="Ravin N.V."/>
        </authorList>
    </citation>
    <scope>NUCLEOTIDE SEQUENCE [LARGE SCALE GENOMIC DNA]</scope>
    <source>
        <strain evidence="11 12">P105</strain>
    </source>
</reference>
<evidence type="ECO:0000256" key="4">
    <source>
        <dbReference type="ARBA" id="ARBA00022630"/>
    </source>
</evidence>
<dbReference type="Gene3D" id="3.10.520.10">
    <property type="entry name" value="ApbE-like domains"/>
    <property type="match status" value="2"/>
</dbReference>
<dbReference type="Pfam" id="PF02424">
    <property type="entry name" value="ApbE"/>
    <property type="match status" value="1"/>
</dbReference>
<evidence type="ECO:0000256" key="9">
    <source>
        <dbReference type="ARBA" id="ARBA00031306"/>
    </source>
</evidence>
<keyword evidence="6" id="KW-0479">Metal-binding</keyword>
<dbReference type="RefSeq" id="WP_194447811.1">
    <property type="nucleotide sequence ID" value="NZ_CP063849.1"/>
</dbReference>
<sequence length="238" mass="26069">MGTLVRVVIETRERDRADHALRAAFGRLRELDATLSDYKPDSELNRLCRAGSAQVSVDLFRNIEAAQSLAVATHGAFDITIGDRTRSSTFRDVELDAKTRTVTLRKPNMKLDLGAIGKGYAGDEMLRVLRAHGCPHSMVALSGDIVVGEGAWHVMIEAAQQTFKLKNSAVSTAGDTGRRHIRDARTGQLVEQVWLVSVLAKTGLEADGLDTALRIIGEEEGRKLAAARHVKAWFRRVA</sequence>